<comment type="caution">
    <text evidence="9">The sequence shown here is derived from an EMBL/GenBank/DDBJ whole genome shotgun (WGS) entry which is preliminary data.</text>
</comment>
<evidence type="ECO:0000256" key="4">
    <source>
        <dbReference type="ARBA" id="ARBA00022475"/>
    </source>
</evidence>
<feature type="transmembrane region" description="Helical" evidence="8">
    <location>
        <begin position="150"/>
        <end position="172"/>
    </location>
</feature>
<keyword evidence="5 8" id="KW-0812">Transmembrane</keyword>
<evidence type="ECO:0000256" key="5">
    <source>
        <dbReference type="ARBA" id="ARBA00022692"/>
    </source>
</evidence>
<evidence type="ECO:0000313" key="10">
    <source>
        <dbReference type="Proteomes" id="UP001595530"/>
    </source>
</evidence>
<evidence type="ECO:0000256" key="7">
    <source>
        <dbReference type="ARBA" id="ARBA00023136"/>
    </source>
</evidence>
<keyword evidence="10" id="KW-1185">Reference proteome</keyword>
<keyword evidence="7 8" id="KW-0472">Membrane</keyword>
<keyword evidence="6 8" id="KW-1133">Transmembrane helix</keyword>
<dbReference type="RefSeq" id="WP_390332892.1">
    <property type="nucleotide sequence ID" value="NZ_JBHRTP010000083.1"/>
</dbReference>
<comment type="similarity">
    <text evidence="2">Belongs to the autoinducer-2 exporter (AI-2E) (TC 2.A.86) family.</text>
</comment>
<gene>
    <name evidence="9" type="ORF">ACFOFO_22265</name>
</gene>
<feature type="transmembrane region" description="Helical" evidence="8">
    <location>
        <begin position="64"/>
        <end position="85"/>
    </location>
</feature>
<reference evidence="10" key="1">
    <citation type="journal article" date="2019" name="Int. J. Syst. Evol. Microbiol.">
        <title>The Global Catalogue of Microorganisms (GCM) 10K type strain sequencing project: providing services to taxonomists for standard genome sequencing and annotation.</title>
        <authorList>
            <consortium name="The Broad Institute Genomics Platform"/>
            <consortium name="The Broad Institute Genome Sequencing Center for Infectious Disease"/>
            <person name="Wu L."/>
            <person name="Ma J."/>
        </authorList>
    </citation>
    <scope>NUCLEOTIDE SEQUENCE [LARGE SCALE GENOMIC DNA]</scope>
    <source>
        <strain evidence="10">KCTC 42986</strain>
    </source>
</reference>
<evidence type="ECO:0000256" key="3">
    <source>
        <dbReference type="ARBA" id="ARBA00022448"/>
    </source>
</evidence>
<comment type="subcellular location">
    <subcellularLocation>
        <location evidence="1">Cell membrane</location>
        <topology evidence="1">Multi-pass membrane protein</topology>
    </subcellularLocation>
</comment>
<evidence type="ECO:0000256" key="6">
    <source>
        <dbReference type="ARBA" id="ARBA00022989"/>
    </source>
</evidence>
<keyword evidence="4" id="KW-1003">Cell membrane</keyword>
<dbReference type="Pfam" id="PF01594">
    <property type="entry name" value="AI-2E_transport"/>
    <property type="match status" value="1"/>
</dbReference>
<dbReference type="InterPro" id="IPR002549">
    <property type="entry name" value="AI-2E-like"/>
</dbReference>
<keyword evidence="3" id="KW-0813">Transport</keyword>
<feature type="transmembrane region" description="Helical" evidence="8">
    <location>
        <begin position="32"/>
        <end position="52"/>
    </location>
</feature>
<accession>A0ABV7F6L8</accession>
<feature type="transmembrane region" description="Helical" evidence="8">
    <location>
        <begin position="211"/>
        <end position="235"/>
    </location>
</feature>
<name>A0ABV7F6L8_9BURK</name>
<dbReference type="PANTHER" id="PTHR21716">
    <property type="entry name" value="TRANSMEMBRANE PROTEIN"/>
    <property type="match status" value="1"/>
</dbReference>
<proteinExistence type="inferred from homology"/>
<dbReference type="PANTHER" id="PTHR21716:SF53">
    <property type="entry name" value="PERMEASE PERM-RELATED"/>
    <property type="match status" value="1"/>
</dbReference>
<protein>
    <submittedName>
        <fullName evidence="9">AI-2E family transporter</fullName>
    </submittedName>
</protein>
<dbReference type="Proteomes" id="UP001595530">
    <property type="component" value="Unassembled WGS sequence"/>
</dbReference>
<evidence type="ECO:0000256" key="8">
    <source>
        <dbReference type="SAM" id="Phobius"/>
    </source>
</evidence>
<evidence type="ECO:0000313" key="9">
    <source>
        <dbReference type="EMBL" id="MFC3110647.1"/>
    </source>
</evidence>
<evidence type="ECO:0000256" key="2">
    <source>
        <dbReference type="ARBA" id="ARBA00009773"/>
    </source>
</evidence>
<feature type="transmembrane region" description="Helical" evidence="8">
    <location>
        <begin position="318"/>
        <end position="339"/>
    </location>
</feature>
<feature type="transmembrane region" description="Helical" evidence="8">
    <location>
        <begin position="7"/>
        <end position="26"/>
    </location>
</feature>
<feature type="transmembrane region" description="Helical" evidence="8">
    <location>
        <begin position="247"/>
        <end position="269"/>
    </location>
</feature>
<dbReference type="EMBL" id="JBHRTP010000083">
    <property type="protein sequence ID" value="MFC3110647.1"/>
    <property type="molecule type" value="Genomic_DNA"/>
</dbReference>
<evidence type="ECO:0000256" key="1">
    <source>
        <dbReference type="ARBA" id="ARBA00004651"/>
    </source>
</evidence>
<feature type="transmembrane region" description="Helical" evidence="8">
    <location>
        <begin position="290"/>
        <end position="312"/>
    </location>
</feature>
<sequence>MLGVDLRVAKIVWTVFLAVLALFIVYSVRSTLLVVVFAVFFSYLLYPLVELVEYYKPRRFPRTVSIALVFLVVILVAGVVGTLFGNRITDEAVRLSQQLPILLNPTNISQRIPLPSFLEPQRIKILAFVTEQLQSGTGQALPFAQRLGLAVMHAATNLIYLILIPVLSFLLISEAPTLRADILSSLGRTSGSLWGAITEDLDVLLAKYVRALVILSIATFTAYSVVFSALGVPYALLLGGVAGLLEVIPFVGPLVAVGTVLTVSSFSGYEHLLWLSGFIFSYRIFQDYVLSPYLMSEGVEVSPLLVIIGLLAGDELGGVAGIFLSVPVLATLKIVFVRVKASRHTTQREKPIVA</sequence>
<organism evidence="9 10">
    <name type="scientific">Undibacterium arcticum</name>
    <dbReference type="NCBI Taxonomy" id="1762892"/>
    <lineage>
        <taxon>Bacteria</taxon>
        <taxon>Pseudomonadati</taxon>
        <taxon>Pseudomonadota</taxon>
        <taxon>Betaproteobacteria</taxon>
        <taxon>Burkholderiales</taxon>
        <taxon>Oxalobacteraceae</taxon>
        <taxon>Undibacterium</taxon>
    </lineage>
</organism>